<evidence type="ECO:0000313" key="2">
    <source>
        <dbReference type="Proteomes" id="UP000186132"/>
    </source>
</evidence>
<protein>
    <submittedName>
        <fullName evidence="1">Methyltransferase domain-containing protein</fullName>
    </submittedName>
</protein>
<accession>A0A1M5TEG1</accession>
<keyword evidence="2" id="KW-1185">Reference proteome</keyword>
<keyword evidence="1" id="KW-0808">Transferase</keyword>
<dbReference type="InterPro" id="IPR029063">
    <property type="entry name" value="SAM-dependent_MTases_sf"/>
</dbReference>
<dbReference type="Pfam" id="PF13578">
    <property type="entry name" value="Methyltransf_24"/>
    <property type="match status" value="1"/>
</dbReference>
<dbReference type="AlphaFoldDB" id="A0A1M5TEG1"/>
<dbReference type="GO" id="GO:0008168">
    <property type="term" value="F:methyltransferase activity"/>
    <property type="evidence" value="ECO:0007669"/>
    <property type="project" value="UniProtKB-KW"/>
</dbReference>
<dbReference type="GO" id="GO:0032259">
    <property type="term" value="P:methylation"/>
    <property type="evidence" value="ECO:0007669"/>
    <property type="project" value="UniProtKB-KW"/>
</dbReference>
<proteinExistence type="predicted"/>
<name>A0A1M5TEG1_9ACTN</name>
<dbReference type="EMBL" id="FQVU01000006">
    <property type="protein sequence ID" value="SHH49112.1"/>
    <property type="molecule type" value="Genomic_DNA"/>
</dbReference>
<dbReference type="Gene3D" id="3.40.50.150">
    <property type="entry name" value="Vaccinia Virus protein VP39"/>
    <property type="match status" value="1"/>
</dbReference>
<dbReference type="Proteomes" id="UP000186132">
    <property type="component" value="Unassembled WGS sequence"/>
</dbReference>
<dbReference type="RefSeq" id="WP_084181495.1">
    <property type="nucleotide sequence ID" value="NZ_FQVU01000006.1"/>
</dbReference>
<dbReference type="CDD" id="cd02440">
    <property type="entry name" value="AdoMet_MTases"/>
    <property type="match status" value="1"/>
</dbReference>
<organism evidence="1 2">
    <name type="scientific">Jatrophihabitans endophyticus</name>
    <dbReference type="NCBI Taxonomy" id="1206085"/>
    <lineage>
        <taxon>Bacteria</taxon>
        <taxon>Bacillati</taxon>
        <taxon>Actinomycetota</taxon>
        <taxon>Actinomycetes</taxon>
        <taxon>Jatrophihabitantales</taxon>
        <taxon>Jatrophihabitantaceae</taxon>
        <taxon>Jatrophihabitans</taxon>
    </lineage>
</organism>
<dbReference type="STRING" id="1206085.SAMN05443575_3989"/>
<sequence length="256" mass="29582">MTDQWVRRGRRVAGRAKRKAAVTYATQRAEWARRHVKGNPLEAYFRANQGRLIYKWLHFFEIYDRHFSSFRGKPVTVIEFGVQHGGSVQMWKDYFGPQARIIGVDIDQRCAKFAEDQIEIVIGDQEDREFLRSLAARFGPIDVVVEDGGHTMAQQINTFEEIWPAMADGGVFLIEDLHTSYWPSYGGGYRREGTFIEYAKKLVDQVNAWHSHDKDAFDVDEYTRTIRGMHVYDSIIVFDKGRVTPPRTEQTGTPSL</sequence>
<reference evidence="1 2" key="1">
    <citation type="submission" date="2016-11" db="EMBL/GenBank/DDBJ databases">
        <authorList>
            <person name="Jaros S."/>
            <person name="Januszkiewicz K."/>
            <person name="Wedrychowicz H."/>
        </authorList>
    </citation>
    <scope>NUCLEOTIDE SEQUENCE [LARGE SCALE GENOMIC DNA]</scope>
    <source>
        <strain evidence="1 2">DSM 45627</strain>
    </source>
</reference>
<evidence type="ECO:0000313" key="1">
    <source>
        <dbReference type="EMBL" id="SHH49112.1"/>
    </source>
</evidence>
<gene>
    <name evidence="1" type="ORF">SAMN05443575_3989</name>
</gene>
<dbReference type="OrthoDB" id="9816424at2"/>
<keyword evidence="1" id="KW-0489">Methyltransferase</keyword>
<dbReference type="SUPFAM" id="SSF53335">
    <property type="entry name" value="S-adenosyl-L-methionine-dependent methyltransferases"/>
    <property type="match status" value="1"/>
</dbReference>